<dbReference type="AlphaFoldDB" id="A0A1B0DJL3"/>
<sequence length="294" mass="33139">MEYSLIVELEALNHEEVSRFAIISSQLVRNIQTVNPQTCYTGKKIIVDIEGQLRPANICMISDDLNFIREQFNAIQVERTLEDNRRSSTSDASTSCQRSPDSIMPEPQHPQHRVPPMTFDQQTQTDKSLYDRLVPASAAQMSLQSEEIAQIQSQNNAILGSLSEEEIMRKLRDIEESVEQLKQSEKLRTAPENSIYLQLTPDECSPSENLVIDTEAQPVEEAKPEVRTYKAPYKKNKICQLENEENVTPNVKRVKIAASPEASGESSTSQMVYRPEEDIVIGPNGTKIAAQVFD</sequence>
<name>A0A1B0DJL3_PHLPP</name>
<evidence type="ECO:0000256" key="1">
    <source>
        <dbReference type="SAM" id="MobiDB-lite"/>
    </source>
</evidence>
<organism evidence="2 3">
    <name type="scientific">Phlebotomus papatasi</name>
    <name type="common">Sandfly</name>
    <dbReference type="NCBI Taxonomy" id="29031"/>
    <lineage>
        <taxon>Eukaryota</taxon>
        <taxon>Metazoa</taxon>
        <taxon>Ecdysozoa</taxon>
        <taxon>Arthropoda</taxon>
        <taxon>Hexapoda</taxon>
        <taxon>Insecta</taxon>
        <taxon>Pterygota</taxon>
        <taxon>Neoptera</taxon>
        <taxon>Endopterygota</taxon>
        <taxon>Diptera</taxon>
        <taxon>Nematocera</taxon>
        <taxon>Psychodoidea</taxon>
        <taxon>Psychodidae</taxon>
        <taxon>Phlebotomus</taxon>
        <taxon>Phlebotomus</taxon>
    </lineage>
</organism>
<proteinExistence type="predicted"/>
<feature type="region of interest" description="Disordered" evidence="1">
    <location>
        <begin position="81"/>
        <end position="124"/>
    </location>
</feature>
<evidence type="ECO:0000313" key="2">
    <source>
        <dbReference type="EnsemblMetazoa" id="PPAI008437-PA"/>
    </source>
</evidence>
<evidence type="ECO:0000313" key="3">
    <source>
        <dbReference type="Proteomes" id="UP000092462"/>
    </source>
</evidence>
<reference evidence="2" key="1">
    <citation type="submission" date="2022-08" db="UniProtKB">
        <authorList>
            <consortium name="EnsemblMetazoa"/>
        </authorList>
    </citation>
    <scope>IDENTIFICATION</scope>
    <source>
        <strain evidence="2">Israel</strain>
    </source>
</reference>
<dbReference type="Proteomes" id="UP000092462">
    <property type="component" value="Unassembled WGS sequence"/>
</dbReference>
<dbReference type="EMBL" id="AJVK01065480">
    <property type="status" value="NOT_ANNOTATED_CDS"/>
    <property type="molecule type" value="Genomic_DNA"/>
</dbReference>
<dbReference type="EnsemblMetazoa" id="PPAI008437-RA">
    <property type="protein sequence ID" value="PPAI008437-PA"/>
    <property type="gene ID" value="PPAI008437"/>
</dbReference>
<accession>A0A1B0DJL3</accession>
<dbReference type="VEuPathDB" id="VectorBase:PPAPM1_004804"/>
<protein>
    <submittedName>
        <fullName evidence="2">Uncharacterized protein</fullName>
    </submittedName>
</protein>
<feature type="compositionally biased region" description="Polar residues" evidence="1">
    <location>
        <begin position="89"/>
        <end position="100"/>
    </location>
</feature>
<keyword evidence="3" id="KW-1185">Reference proteome</keyword>
<dbReference type="VEuPathDB" id="VectorBase:PPAI008437"/>